<dbReference type="EMBL" id="FNKJ01000003">
    <property type="protein sequence ID" value="SDR07560.1"/>
    <property type="molecule type" value="Genomic_DNA"/>
</dbReference>
<accession>A0A1H1G303</accession>
<evidence type="ECO:0000313" key="3">
    <source>
        <dbReference type="Proteomes" id="UP000199570"/>
    </source>
</evidence>
<keyword evidence="3" id="KW-1185">Reference proteome</keyword>
<dbReference type="AlphaFoldDB" id="A0A1H1G303"/>
<protein>
    <recommendedName>
        <fullName evidence="4">Lipoprotein</fullName>
    </recommendedName>
</protein>
<proteinExistence type="predicted"/>
<sequence length="143" mass="15172">MNKSSLIGRCVLAGIILLATSLALPTNAEAHGGGHGGHGGDAGWWGLGIGLGLGWEAAHVFNPYYYPAYPVYYYPAPPVYYYQASPPPVMVAPPPGTTASAPTAPPPAANWYYCDSARGYYPNVRQCPEGWRMIPAVPPGPIR</sequence>
<keyword evidence="1" id="KW-0732">Signal</keyword>
<gene>
    <name evidence="2" type="ORF">SAMN04490195_3062</name>
</gene>
<dbReference type="RefSeq" id="WP_162842375.1">
    <property type="nucleotide sequence ID" value="NZ_FNKJ01000003.1"/>
</dbReference>
<reference evidence="3" key="1">
    <citation type="submission" date="2016-10" db="EMBL/GenBank/DDBJ databases">
        <authorList>
            <person name="Varghese N."/>
            <person name="Submissions S."/>
        </authorList>
    </citation>
    <scope>NUCLEOTIDE SEQUENCE [LARGE SCALE GENOMIC DNA]</scope>
    <source>
        <strain evidence="3">BS3775</strain>
    </source>
</reference>
<evidence type="ECO:0008006" key="4">
    <source>
        <dbReference type="Google" id="ProtNLM"/>
    </source>
</evidence>
<evidence type="ECO:0000313" key="2">
    <source>
        <dbReference type="EMBL" id="SDR07560.1"/>
    </source>
</evidence>
<name>A0A1H1G303_9PSED</name>
<dbReference type="Proteomes" id="UP000199570">
    <property type="component" value="Unassembled WGS sequence"/>
</dbReference>
<organism evidence="2 3">
    <name type="scientific">Pseudomonas moorei</name>
    <dbReference type="NCBI Taxonomy" id="395599"/>
    <lineage>
        <taxon>Bacteria</taxon>
        <taxon>Pseudomonadati</taxon>
        <taxon>Pseudomonadota</taxon>
        <taxon>Gammaproteobacteria</taxon>
        <taxon>Pseudomonadales</taxon>
        <taxon>Pseudomonadaceae</taxon>
        <taxon>Pseudomonas</taxon>
    </lineage>
</organism>
<evidence type="ECO:0000256" key="1">
    <source>
        <dbReference type="SAM" id="SignalP"/>
    </source>
</evidence>
<feature type="chain" id="PRO_5011478930" description="Lipoprotein" evidence="1">
    <location>
        <begin position="31"/>
        <end position="143"/>
    </location>
</feature>
<feature type="signal peptide" evidence="1">
    <location>
        <begin position="1"/>
        <end position="30"/>
    </location>
</feature>